<dbReference type="Proteomes" id="UP000267003">
    <property type="component" value="Unassembled WGS sequence"/>
</dbReference>
<sequence>MRYCARCGSEYQDSVVDCTDCPNHPPLVSAEEMRERGLPLPHELDQRRFVRAGIADDPVTAQVFVDVLEENRIPLIVRPGRSGVVDELTTGNLLPWWEMLVPDTEQARAAALLEDVKVQALASADEASRAAEEEELEDERARQAAMDSSVPPAL</sequence>
<keyword evidence="3" id="KW-1185">Reference proteome</keyword>
<dbReference type="AlphaFoldDB" id="A0A3A8P5T9"/>
<proteinExistence type="predicted"/>
<name>A0A3A8P5T9_9BACT</name>
<protein>
    <recommendedName>
        <fullName evidence="4">DUF2007 domain-containing protein</fullName>
    </recommendedName>
</protein>
<evidence type="ECO:0000313" key="2">
    <source>
        <dbReference type="EMBL" id="RKH51259.1"/>
    </source>
</evidence>
<gene>
    <name evidence="2" type="ORF">D7W81_40625</name>
</gene>
<feature type="region of interest" description="Disordered" evidence="1">
    <location>
        <begin position="123"/>
        <end position="154"/>
    </location>
</feature>
<comment type="caution">
    <text evidence="2">The sequence shown here is derived from an EMBL/GenBank/DDBJ whole genome shotgun (WGS) entry which is preliminary data.</text>
</comment>
<evidence type="ECO:0008006" key="4">
    <source>
        <dbReference type="Google" id="ProtNLM"/>
    </source>
</evidence>
<dbReference type="EMBL" id="RAWK01000483">
    <property type="protein sequence ID" value="RKH51259.1"/>
    <property type="molecule type" value="Genomic_DNA"/>
</dbReference>
<dbReference type="RefSeq" id="WP_120560675.1">
    <property type="nucleotide sequence ID" value="NZ_RAWK01000483.1"/>
</dbReference>
<evidence type="ECO:0000313" key="3">
    <source>
        <dbReference type="Proteomes" id="UP000267003"/>
    </source>
</evidence>
<reference evidence="3" key="1">
    <citation type="submission" date="2018-09" db="EMBL/GenBank/DDBJ databases">
        <authorList>
            <person name="Livingstone P.G."/>
            <person name="Whitworth D.E."/>
        </authorList>
    </citation>
    <scope>NUCLEOTIDE SEQUENCE [LARGE SCALE GENOMIC DNA]</scope>
    <source>
        <strain evidence="3">AB050A</strain>
    </source>
</reference>
<dbReference type="OrthoDB" id="5512802at2"/>
<organism evidence="2 3">
    <name type="scientific">Corallococcus aberystwythensis</name>
    <dbReference type="NCBI Taxonomy" id="2316722"/>
    <lineage>
        <taxon>Bacteria</taxon>
        <taxon>Pseudomonadati</taxon>
        <taxon>Myxococcota</taxon>
        <taxon>Myxococcia</taxon>
        <taxon>Myxococcales</taxon>
        <taxon>Cystobacterineae</taxon>
        <taxon>Myxococcaceae</taxon>
        <taxon>Corallococcus</taxon>
    </lineage>
</organism>
<evidence type="ECO:0000256" key="1">
    <source>
        <dbReference type="SAM" id="MobiDB-lite"/>
    </source>
</evidence>
<accession>A0A3A8P5T9</accession>